<dbReference type="EMBL" id="KQ978473">
    <property type="protein sequence ID" value="KYM93719.1"/>
    <property type="molecule type" value="Genomic_DNA"/>
</dbReference>
<organism evidence="1 2">
    <name type="scientific">Cyphomyrmex costatus</name>
    <dbReference type="NCBI Taxonomy" id="456900"/>
    <lineage>
        <taxon>Eukaryota</taxon>
        <taxon>Metazoa</taxon>
        <taxon>Ecdysozoa</taxon>
        <taxon>Arthropoda</taxon>
        <taxon>Hexapoda</taxon>
        <taxon>Insecta</taxon>
        <taxon>Pterygota</taxon>
        <taxon>Neoptera</taxon>
        <taxon>Endopterygota</taxon>
        <taxon>Hymenoptera</taxon>
        <taxon>Apocrita</taxon>
        <taxon>Aculeata</taxon>
        <taxon>Formicoidea</taxon>
        <taxon>Formicidae</taxon>
        <taxon>Myrmicinae</taxon>
        <taxon>Cyphomyrmex</taxon>
    </lineage>
</organism>
<dbReference type="AlphaFoldDB" id="A0A151I6J6"/>
<proteinExistence type="predicted"/>
<evidence type="ECO:0000313" key="1">
    <source>
        <dbReference type="EMBL" id="KYM93719.1"/>
    </source>
</evidence>
<evidence type="ECO:0000313" key="2">
    <source>
        <dbReference type="Proteomes" id="UP000078542"/>
    </source>
</evidence>
<dbReference type="Proteomes" id="UP000078542">
    <property type="component" value="Unassembled WGS sequence"/>
</dbReference>
<keyword evidence="2" id="KW-1185">Reference proteome</keyword>
<accession>A0A151I6J6</accession>
<dbReference type="KEGG" id="ccoa:108781973"/>
<sequence length="177" mass="20153">MFIDTQETLTPITLHGAASPLIMMPLPDSCITLDQPIKAYEDLVQNMQSIEVAAPSKAKAPRQVSSDNQRTQSFWWNDICQDAVSARELITRRALKKLLTSCLAYKKQRRVTTNNRILRRKKRLGLKKFCSSSDHSKKADELARQEDFMELEVPCSDLLSEAQSTTVTQCKTYLDEE</sequence>
<reference evidence="1 2" key="1">
    <citation type="submission" date="2016-03" db="EMBL/GenBank/DDBJ databases">
        <title>Cyphomyrmex costatus WGS genome.</title>
        <authorList>
            <person name="Nygaard S."/>
            <person name="Hu H."/>
            <person name="Boomsma J."/>
            <person name="Zhang G."/>
        </authorList>
    </citation>
    <scope>NUCLEOTIDE SEQUENCE [LARGE SCALE GENOMIC DNA]</scope>
    <source>
        <strain evidence="1">MS0001</strain>
        <tissue evidence="1">Whole body</tissue>
    </source>
</reference>
<protein>
    <submittedName>
        <fullName evidence="1">Uncharacterized protein</fullName>
    </submittedName>
</protein>
<name>A0A151I6J6_9HYME</name>
<gene>
    <name evidence="1" type="ORF">ALC62_15705</name>
</gene>